<dbReference type="eggNOG" id="KOG0134">
    <property type="taxonomic scope" value="Eukaryota"/>
</dbReference>
<dbReference type="RefSeq" id="XP_003291010.1">
    <property type="nucleotide sequence ID" value="XM_003290962.1"/>
</dbReference>
<dbReference type="EMBL" id="GL871191">
    <property type="protein sequence ID" value="EGC32476.1"/>
    <property type="molecule type" value="Genomic_DNA"/>
</dbReference>
<dbReference type="OMA" id="ANIPWGP"/>
<gene>
    <name evidence="7" type="ORF">DICPUDRAFT_155555</name>
</gene>
<dbReference type="InParanoid" id="F0ZUB4"/>
<organism evidence="7 8">
    <name type="scientific">Dictyostelium purpureum</name>
    <name type="common">Slime mold</name>
    <dbReference type="NCBI Taxonomy" id="5786"/>
    <lineage>
        <taxon>Eukaryota</taxon>
        <taxon>Amoebozoa</taxon>
        <taxon>Evosea</taxon>
        <taxon>Eumycetozoa</taxon>
        <taxon>Dictyostelia</taxon>
        <taxon>Dictyosteliales</taxon>
        <taxon>Dictyosteliaceae</taxon>
        <taxon>Dictyostelium</taxon>
    </lineage>
</organism>
<name>F0ZUB4_DICPU</name>
<keyword evidence="4" id="KW-0521">NADP</keyword>
<dbReference type="SUPFAM" id="SSF51395">
    <property type="entry name" value="FMN-linked oxidoreductases"/>
    <property type="match status" value="1"/>
</dbReference>
<dbReference type="GO" id="GO:0010181">
    <property type="term" value="F:FMN binding"/>
    <property type="evidence" value="ECO:0007669"/>
    <property type="project" value="InterPro"/>
</dbReference>
<keyword evidence="8" id="KW-1185">Reference proteome</keyword>
<sequence>MEQQHKISEYVKPWTIPKNFGSVGRAINTTSRPQLFSPITIKDMTMKNRIAVSPMCQYSCNDGFMNDWHLVHLGAFAKGGAGLIILEATATSPEGRISYGDSGLWKDEQMEPLKRVIDFCKIFGPRMGIQIAHAGRKASTEPPFLGHRKQGIPFDDPKGWKVVGPSEVAWDENSQVPHELSISEIKTVINDFKNTARRALQCGFDFLEIHGAHGYLISSFLSPCSNKRTDEYGGDFNGRIKLLLDIVREVRTVWPSSKPLSVRLSCVEWVKDGWQLNDTVRLAKILENMDVDILDCSSGGNSSNQHIVGGPLYQMPFAQEVKNNTNKLYTMGVGLVNKAHEAESCIAENKCDIVAVGRAFLRDPYWPIHVANDLDCDVDVPLQYAFIDKRMMAHLHGKDIFDLKKPGNH</sequence>
<dbReference type="InterPro" id="IPR013785">
    <property type="entry name" value="Aldolase_TIM"/>
</dbReference>
<proteinExistence type="predicted"/>
<dbReference type="PANTHER" id="PTHR43303:SF4">
    <property type="entry name" value="NADPH DEHYDROGENASE C23G7.10C-RELATED"/>
    <property type="match status" value="1"/>
</dbReference>
<dbReference type="Proteomes" id="UP000001064">
    <property type="component" value="Unassembled WGS sequence"/>
</dbReference>
<dbReference type="FunCoup" id="F0ZUB4">
    <property type="interactions" value="2"/>
</dbReference>
<dbReference type="Pfam" id="PF00724">
    <property type="entry name" value="Oxidored_FMN"/>
    <property type="match status" value="1"/>
</dbReference>
<dbReference type="CDD" id="cd02932">
    <property type="entry name" value="OYE_YqiM_FMN"/>
    <property type="match status" value="1"/>
</dbReference>
<evidence type="ECO:0000259" key="6">
    <source>
        <dbReference type="Pfam" id="PF00724"/>
    </source>
</evidence>
<evidence type="ECO:0000256" key="4">
    <source>
        <dbReference type="ARBA" id="ARBA00022857"/>
    </source>
</evidence>
<dbReference type="GO" id="GO:0050661">
    <property type="term" value="F:NADP binding"/>
    <property type="evidence" value="ECO:0007669"/>
    <property type="project" value="InterPro"/>
</dbReference>
<evidence type="ECO:0000256" key="5">
    <source>
        <dbReference type="ARBA" id="ARBA00023002"/>
    </source>
</evidence>
<reference evidence="8" key="1">
    <citation type="journal article" date="2011" name="Genome Biol.">
        <title>Comparative genomics of the social amoebae Dictyostelium discoideum and Dictyostelium purpureum.</title>
        <authorList>
            <consortium name="US DOE Joint Genome Institute (JGI-PGF)"/>
            <person name="Sucgang R."/>
            <person name="Kuo A."/>
            <person name="Tian X."/>
            <person name="Salerno W."/>
            <person name="Parikh A."/>
            <person name="Feasley C.L."/>
            <person name="Dalin E."/>
            <person name="Tu H."/>
            <person name="Huang E."/>
            <person name="Barry K."/>
            <person name="Lindquist E."/>
            <person name="Shapiro H."/>
            <person name="Bruce D."/>
            <person name="Schmutz J."/>
            <person name="Salamov A."/>
            <person name="Fey P."/>
            <person name="Gaudet P."/>
            <person name="Anjard C."/>
            <person name="Babu M.M."/>
            <person name="Basu S."/>
            <person name="Bushmanova Y."/>
            <person name="van der Wel H."/>
            <person name="Katoh-Kurasawa M."/>
            <person name="Dinh C."/>
            <person name="Coutinho P.M."/>
            <person name="Saito T."/>
            <person name="Elias M."/>
            <person name="Schaap P."/>
            <person name="Kay R.R."/>
            <person name="Henrissat B."/>
            <person name="Eichinger L."/>
            <person name="Rivero F."/>
            <person name="Putnam N.H."/>
            <person name="West C.M."/>
            <person name="Loomis W.F."/>
            <person name="Chisholm R.L."/>
            <person name="Shaulsky G."/>
            <person name="Strassmann J.E."/>
            <person name="Queller D.C."/>
            <person name="Kuspa A."/>
            <person name="Grigoriev I.V."/>
        </authorList>
    </citation>
    <scope>NUCLEOTIDE SEQUENCE [LARGE SCALE GENOMIC DNA]</scope>
    <source>
        <strain evidence="8">QSDP1</strain>
    </source>
</reference>
<accession>F0ZUB4</accession>
<dbReference type="Gene3D" id="3.20.20.70">
    <property type="entry name" value="Aldolase class I"/>
    <property type="match status" value="1"/>
</dbReference>
<feature type="domain" description="NADH:flavin oxidoreductase/NADH oxidase N-terminal" evidence="6">
    <location>
        <begin position="34"/>
        <end position="374"/>
    </location>
</feature>
<keyword evidence="2" id="KW-0285">Flavoprotein</keyword>
<dbReference type="GO" id="GO:0003959">
    <property type="term" value="F:NADPH dehydrogenase activity"/>
    <property type="evidence" value="ECO:0007669"/>
    <property type="project" value="InterPro"/>
</dbReference>
<evidence type="ECO:0000313" key="8">
    <source>
        <dbReference type="Proteomes" id="UP000001064"/>
    </source>
</evidence>
<keyword evidence="5" id="KW-0560">Oxidoreductase</keyword>
<evidence type="ECO:0000256" key="2">
    <source>
        <dbReference type="ARBA" id="ARBA00022630"/>
    </source>
</evidence>
<dbReference type="STRING" id="5786.F0ZUB4"/>
<dbReference type="GeneID" id="10508856"/>
<dbReference type="InterPro" id="IPR001155">
    <property type="entry name" value="OxRdtase_FMN_N"/>
</dbReference>
<dbReference type="InterPro" id="IPR044152">
    <property type="entry name" value="YqjM-like"/>
</dbReference>
<dbReference type="PANTHER" id="PTHR43303">
    <property type="entry name" value="NADPH DEHYDROGENASE C23G7.10C-RELATED"/>
    <property type="match status" value="1"/>
</dbReference>
<evidence type="ECO:0000256" key="1">
    <source>
        <dbReference type="ARBA" id="ARBA00001917"/>
    </source>
</evidence>
<comment type="cofactor">
    <cofactor evidence="1">
        <name>FMN</name>
        <dbReference type="ChEBI" id="CHEBI:58210"/>
    </cofactor>
</comment>
<evidence type="ECO:0000313" key="7">
    <source>
        <dbReference type="EMBL" id="EGC32476.1"/>
    </source>
</evidence>
<keyword evidence="3" id="KW-0288">FMN</keyword>
<dbReference type="KEGG" id="dpp:DICPUDRAFT_155555"/>
<dbReference type="AlphaFoldDB" id="F0ZUB4"/>
<evidence type="ECO:0000256" key="3">
    <source>
        <dbReference type="ARBA" id="ARBA00022643"/>
    </source>
</evidence>
<protein>
    <recommendedName>
        <fullName evidence="6">NADH:flavin oxidoreductase/NADH oxidase N-terminal domain-containing protein</fullName>
    </recommendedName>
</protein>
<dbReference type="VEuPathDB" id="AmoebaDB:DICPUDRAFT_155555"/>
<dbReference type="OrthoDB" id="276546at2759"/>